<proteinExistence type="predicted"/>
<organism evidence="1 2">
    <name type="scientific">Candidatus Mycoplasma haematobovis</name>
    <dbReference type="NCBI Taxonomy" id="432608"/>
    <lineage>
        <taxon>Bacteria</taxon>
        <taxon>Bacillati</taxon>
        <taxon>Mycoplasmatota</taxon>
        <taxon>Mollicutes</taxon>
        <taxon>Mycoplasmataceae</taxon>
        <taxon>Mycoplasma</taxon>
    </lineage>
</organism>
<reference evidence="2" key="1">
    <citation type="submission" date="2016-04" db="EMBL/GenBank/DDBJ databases">
        <authorList>
            <person name="Quiroz-Castaneda R.E."/>
            <person name="Martinez-Ocampo F."/>
        </authorList>
    </citation>
    <scope>NUCLEOTIDE SEQUENCE [LARGE SCALE GENOMIC DNA]</scope>
    <source>
        <strain evidence="2">INIFAP01</strain>
    </source>
</reference>
<dbReference type="RefSeq" id="WP_187149636.1">
    <property type="nucleotide sequence ID" value="NZ_LWUJ01000003.1"/>
</dbReference>
<keyword evidence="2" id="KW-1185">Reference proteome</keyword>
<dbReference type="Proteomes" id="UP000077623">
    <property type="component" value="Unassembled WGS sequence"/>
</dbReference>
<protein>
    <submittedName>
        <fullName evidence="1">Uncharacterized protein</fullName>
    </submittedName>
</protein>
<dbReference type="AlphaFoldDB" id="A0A1A9QGF0"/>
<sequence length="82" mass="9805">MPEYTDLETWKRTHNLKHTEDNSDANRQKRTGFLNSFPNWEKFRDYCYSQTENKYNQCGNGEGWCMGCAKDGSWKRDKSRGR</sequence>
<evidence type="ECO:0000313" key="1">
    <source>
        <dbReference type="EMBL" id="OAL10800.1"/>
    </source>
</evidence>
<accession>A0A1A9QGF0</accession>
<name>A0A1A9QGF0_9MOLU</name>
<comment type="caution">
    <text evidence="1">The sequence shown here is derived from an EMBL/GenBank/DDBJ whole genome shotgun (WGS) entry which is preliminary data.</text>
</comment>
<dbReference type="EMBL" id="LWUJ01000003">
    <property type="protein sequence ID" value="OAL10800.1"/>
    <property type="molecule type" value="Genomic_DNA"/>
</dbReference>
<gene>
    <name evidence="1" type="ORF">A6V39_05695</name>
</gene>
<evidence type="ECO:0000313" key="2">
    <source>
        <dbReference type="Proteomes" id="UP000077623"/>
    </source>
</evidence>